<evidence type="ECO:0000313" key="2">
    <source>
        <dbReference type="Proteomes" id="UP000199603"/>
    </source>
</evidence>
<protein>
    <submittedName>
        <fullName evidence="1">Uncharacterized protein</fullName>
    </submittedName>
</protein>
<dbReference type="EMBL" id="FNAG01000002">
    <property type="protein sequence ID" value="SDD38082.1"/>
    <property type="molecule type" value="Genomic_DNA"/>
</dbReference>
<keyword evidence="2" id="KW-1185">Reference proteome</keyword>
<gene>
    <name evidence="1" type="ORF">SAMN04488509_102235</name>
</gene>
<evidence type="ECO:0000313" key="1">
    <source>
        <dbReference type="EMBL" id="SDD38082.1"/>
    </source>
</evidence>
<accession>A0A1G6U9L8</accession>
<dbReference type="AlphaFoldDB" id="A0A1G6U9L8"/>
<organism evidence="1 2">
    <name type="scientific">Aquimonas voraii</name>
    <dbReference type="NCBI Taxonomy" id="265719"/>
    <lineage>
        <taxon>Bacteria</taxon>
        <taxon>Pseudomonadati</taxon>
        <taxon>Pseudomonadota</taxon>
        <taxon>Gammaproteobacteria</taxon>
        <taxon>Lysobacterales</taxon>
        <taxon>Lysobacteraceae</taxon>
        <taxon>Aquimonas</taxon>
    </lineage>
</organism>
<reference evidence="1 2" key="1">
    <citation type="submission" date="2016-10" db="EMBL/GenBank/DDBJ databases">
        <authorList>
            <person name="de Groot N.N."/>
        </authorList>
    </citation>
    <scope>NUCLEOTIDE SEQUENCE [LARGE SCALE GENOMIC DNA]</scope>
    <source>
        <strain evidence="1 2">DSM 16957</strain>
    </source>
</reference>
<proteinExistence type="predicted"/>
<sequence length="291" mass="30642">MVAQRLRHLGWGGLNFYDCADTACSSRVVRPLVQGGLGAKGGVMALLPGDRAVVGDEGSSIQGNAFDLRGHTCVDAGCTSAEVQTLKDYPDDAGHSLFDLQLESSEVGDLYVSWIRVPGPVSQTEWQFLHCPGGDCSEAVPSLVSGATPTSFPERVSMAIREDGRPLLLDGQSGRRALIDCSDPGCASSVVHALPVPTTGIAGGLALDTEGRANFFRFEGGQLEFHTCLDATCSDTNSVHISLPSSLISTWDFGRAPDGRLGLAYVAAGSRQARFATCGDGRLFSNGFETQ</sequence>
<name>A0A1G6U9L8_9GAMM</name>
<dbReference type="Proteomes" id="UP000199603">
    <property type="component" value="Unassembled WGS sequence"/>
</dbReference>